<evidence type="ECO:0000256" key="2">
    <source>
        <dbReference type="ARBA" id="ARBA00022629"/>
    </source>
</evidence>
<dbReference type="AlphaFoldDB" id="A0A2A6DX15"/>
<keyword evidence="4 8" id="KW-0547">Nucleotide-binding</keyword>
<evidence type="ECO:0000256" key="5">
    <source>
        <dbReference type="ARBA" id="ARBA00022777"/>
    </source>
</evidence>
<evidence type="ECO:0000256" key="3">
    <source>
        <dbReference type="ARBA" id="ARBA00022679"/>
    </source>
</evidence>
<dbReference type="InterPro" id="IPR018484">
    <property type="entry name" value="FGGY_N"/>
</dbReference>
<dbReference type="GO" id="GO:0005998">
    <property type="term" value="P:xylulose catabolic process"/>
    <property type="evidence" value="ECO:0007669"/>
    <property type="project" value="UniProtKB-UniRule"/>
</dbReference>
<evidence type="ECO:0000256" key="8">
    <source>
        <dbReference type="HAMAP-Rule" id="MF_02220"/>
    </source>
</evidence>
<dbReference type="CDD" id="cd07808">
    <property type="entry name" value="ASKHA_NBD_FGGY_EcXK-like"/>
    <property type="match status" value="1"/>
</dbReference>
<evidence type="ECO:0000256" key="10">
    <source>
        <dbReference type="RuleBase" id="RU364073"/>
    </source>
</evidence>
<evidence type="ECO:0000259" key="11">
    <source>
        <dbReference type="Pfam" id="PF00370"/>
    </source>
</evidence>
<dbReference type="InterPro" id="IPR000577">
    <property type="entry name" value="Carb_kinase_FGGY"/>
</dbReference>
<dbReference type="InterPro" id="IPR018485">
    <property type="entry name" value="FGGY_C"/>
</dbReference>
<accession>A0A2A6DX15</accession>
<dbReference type="Gene3D" id="3.30.420.40">
    <property type="match status" value="2"/>
</dbReference>
<dbReference type="NCBIfam" id="TIGR01312">
    <property type="entry name" value="XylB"/>
    <property type="match status" value="1"/>
</dbReference>
<dbReference type="InterPro" id="IPR006000">
    <property type="entry name" value="Xylulokinase"/>
</dbReference>
<dbReference type="EMBL" id="MOXJ01000050">
    <property type="protein sequence ID" value="PDO09275.1"/>
    <property type="molecule type" value="Genomic_DNA"/>
</dbReference>
<dbReference type="InterPro" id="IPR050406">
    <property type="entry name" value="FGGY_Carb_Kinase"/>
</dbReference>
<sequence>MALFLGIDIGTSAVKCVLVSDDGAVRASESEEYPLLTPKPGWAEQRPEDWWEATVRAVRRLLTKAGISGADVAGIGLSGQMHGSVFLDRNGNVVRPALLWCDQRTARQCEWIEATVGFRTLADRTGNRALTGFTAPKAVWLREEEPEHFERVAHLLLPKDYIRFRLTGELATDVSDASGTLLLDVANRTWSNEVVRAIGIPADWLPPVYESNAVTGRVTAEAADATGLSPGTPVVAGGGDQACGAVGVGVVRPGIASVALGTSGVVFVHDDAYLPDPECRLHTFCHGVPGKWHRMGVMLSAGGSFQWWRNRFGAEERRQAEREGRDAYDLLTAAAATAPIGSEGLVFLPYLSGERTPHPDPLARGAFVGLNIRHGKEHLTRAVLEGITFGLRDSLELMRASSVDIRELRLSGGGARSPFWRQMIADVFRCPAVTVNSTDGPAYGAAVMAASGVLGADIPQLCEAWIRVVDRSEPDEGRARRYEDVYTVYRGLYSSLREAFHRLSEIASSETT</sequence>
<dbReference type="InterPro" id="IPR018483">
    <property type="entry name" value="Carb_kinase_FGGY_CS"/>
</dbReference>
<proteinExistence type="inferred from homology"/>
<evidence type="ECO:0000256" key="4">
    <source>
        <dbReference type="ARBA" id="ARBA00022741"/>
    </source>
</evidence>
<evidence type="ECO:0000256" key="7">
    <source>
        <dbReference type="ARBA" id="ARBA00023277"/>
    </source>
</evidence>
<reference evidence="13 14" key="1">
    <citation type="submission" date="2016-12" db="EMBL/GenBank/DDBJ databases">
        <title>Candidatus Reconcilibacillus cellulovorans genome.</title>
        <authorList>
            <person name="Kolinko S."/>
            <person name="Wu Y.-W."/>
            <person name="Tachea F."/>
            <person name="Denzel E."/>
            <person name="Hiras J."/>
            <person name="Baecker N."/>
            <person name="Chan L.J."/>
            <person name="Eichorst S.A."/>
            <person name="Frey D."/>
            <person name="Adams P.D."/>
            <person name="Pray T."/>
            <person name="Tanjore D."/>
            <person name="Petzold C.J."/>
            <person name="Gladden J.M."/>
            <person name="Simmons B.A."/>
            <person name="Singer S.W."/>
        </authorList>
    </citation>
    <scope>NUCLEOTIDE SEQUENCE [LARGE SCALE GENOMIC DNA]</scope>
    <source>
        <strain evidence="13">JTherm</strain>
    </source>
</reference>
<feature type="binding site" evidence="8">
    <location>
        <begin position="81"/>
        <end position="82"/>
    </location>
    <ligand>
        <name>substrate</name>
    </ligand>
</feature>
<keyword evidence="7 8" id="KW-0119">Carbohydrate metabolism</keyword>
<dbReference type="Proteomes" id="UP000243688">
    <property type="component" value="Unassembled WGS sequence"/>
</dbReference>
<keyword evidence="5 8" id="KW-0418">Kinase</keyword>
<keyword evidence="2 8" id="KW-0859">Xylose metabolism</keyword>
<gene>
    <name evidence="8 10" type="primary">xylB</name>
    <name evidence="13" type="ORF">BLM47_13475</name>
</gene>
<dbReference type="SUPFAM" id="SSF53067">
    <property type="entry name" value="Actin-like ATPase domain"/>
    <property type="match status" value="2"/>
</dbReference>
<dbReference type="InterPro" id="IPR043129">
    <property type="entry name" value="ATPase_NBD"/>
</dbReference>
<name>A0A2A6DX15_9BACL</name>
<feature type="site" description="Important for activity" evidence="8">
    <location>
        <position position="8"/>
    </location>
</feature>
<dbReference type="EC" id="2.7.1.17" evidence="8 10"/>
<dbReference type="GO" id="GO:0004856">
    <property type="term" value="F:D-xylulokinase activity"/>
    <property type="evidence" value="ECO:0007669"/>
    <property type="project" value="UniProtKB-UniRule"/>
</dbReference>
<organism evidence="13 14">
    <name type="scientific">Candidatus Reconcilbacillus cellulovorans</name>
    <dbReference type="NCBI Taxonomy" id="1906605"/>
    <lineage>
        <taxon>Bacteria</taxon>
        <taxon>Bacillati</taxon>
        <taxon>Bacillota</taxon>
        <taxon>Bacilli</taxon>
        <taxon>Bacillales</taxon>
        <taxon>Paenibacillaceae</taxon>
        <taxon>Candidatus Reconcilbacillus</taxon>
    </lineage>
</organism>
<evidence type="ECO:0000313" key="13">
    <source>
        <dbReference type="EMBL" id="PDO09275.1"/>
    </source>
</evidence>
<evidence type="ECO:0000259" key="12">
    <source>
        <dbReference type="Pfam" id="PF02782"/>
    </source>
</evidence>
<dbReference type="HAMAP" id="MF_02220">
    <property type="entry name" value="XylB"/>
    <property type="match status" value="1"/>
</dbReference>
<dbReference type="PROSITE" id="PS00445">
    <property type="entry name" value="FGGY_KINASES_2"/>
    <property type="match status" value="1"/>
</dbReference>
<comment type="similarity">
    <text evidence="1 8 9">Belongs to the FGGY kinase family.</text>
</comment>
<evidence type="ECO:0000256" key="1">
    <source>
        <dbReference type="ARBA" id="ARBA00009156"/>
    </source>
</evidence>
<feature type="domain" description="Carbohydrate kinase FGGY C-terminal" evidence="12">
    <location>
        <begin position="257"/>
        <end position="451"/>
    </location>
</feature>
<keyword evidence="6 8" id="KW-0067">ATP-binding</keyword>
<dbReference type="PIRSF" id="PIRSF000538">
    <property type="entry name" value="GlpK"/>
    <property type="match status" value="1"/>
</dbReference>
<evidence type="ECO:0000313" key="14">
    <source>
        <dbReference type="Proteomes" id="UP000243688"/>
    </source>
</evidence>
<evidence type="ECO:0000256" key="9">
    <source>
        <dbReference type="RuleBase" id="RU003733"/>
    </source>
</evidence>
<comment type="function">
    <text evidence="8">Catalyzes the phosphorylation of D-xylulose to D-xylulose 5-phosphate.</text>
</comment>
<feature type="active site" description="Proton acceptor" evidence="8">
    <location>
        <position position="240"/>
    </location>
</feature>
<comment type="caution">
    <text evidence="13">The sequence shown here is derived from an EMBL/GenBank/DDBJ whole genome shotgun (WGS) entry which is preliminary data.</text>
</comment>
<evidence type="ECO:0000256" key="6">
    <source>
        <dbReference type="ARBA" id="ARBA00022840"/>
    </source>
</evidence>
<dbReference type="GO" id="GO:0005524">
    <property type="term" value="F:ATP binding"/>
    <property type="evidence" value="ECO:0007669"/>
    <property type="project" value="UniProtKB-UniRule"/>
</dbReference>
<dbReference type="PANTHER" id="PTHR43095:SF5">
    <property type="entry name" value="XYLULOSE KINASE"/>
    <property type="match status" value="1"/>
</dbReference>
<keyword evidence="3 8" id="KW-0808">Transferase</keyword>
<dbReference type="Pfam" id="PF00370">
    <property type="entry name" value="FGGY_N"/>
    <property type="match status" value="1"/>
</dbReference>
<dbReference type="Pfam" id="PF02782">
    <property type="entry name" value="FGGY_C"/>
    <property type="match status" value="1"/>
</dbReference>
<comment type="catalytic activity">
    <reaction evidence="8 10">
        <text>D-xylulose + ATP = D-xylulose 5-phosphate + ADP + H(+)</text>
        <dbReference type="Rhea" id="RHEA:10964"/>
        <dbReference type="ChEBI" id="CHEBI:15378"/>
        <dbReference type="ChEBI" id="CHEBI:17140"/>
        <dbReference type="ChEBI" id="CHEBI:30616"/>
        <dbReference type="ChEBI" id="CHEBI:57737"/>
        <dbReference type="ChEBI" id="CHEBI:456216"/>
        <dbReference type="EC" id="2.7.1.17"/>
    </reaction>
</comment>
<dbReference type="PANTHER" id="PTHR43095">
    <property type="entry name" value="SUGAR KINASE"/>
    <property type="match status" value="1"/>
</dbReference>
<dbReference type="GO" id="GO:0042732">
    <property type="term" value="P:D-xylose metabolic process"/>
    <property type="evidence" value="ECO:0007669"/>
    <property type="project" value="UniProtKB-KW"/>
</dbReference>
<feature type="domain" description="Carbohydrate kinase FGGY N-terminal" evidence="11">
    <location>
        <begin position="4"/>
        <end position="247"/>
    </location>
</feature>
<protein>
    <recommendedName>
        <fullName evidence="8 10">Xylulose kinase</fullName>
        <shortName evidence="8 10">Xylulokinase</shortName>
        <ecNumber evidence="8 10">2.7.1.17</ecNumber>
    </recommendedName>
</protein>